<reference evidence="12" key="1">
    <citation type="journal article" date="2015" name="Elife">
        <title>Stem cells and fluid flow drive cyst formation in an invertebrate excretory organ.</title>
        <authorList>
            <person name="Thi-Kim Vu H."/>
            <person name="Rink J.C."/>
            <person name="McKinney S.A."/>
            <person name="McClain M."/>
            <person name="Lakshmanaperumal N."/>
            <person name="Alexander R."/>
            <person name="Sanchez Alvarado A."/>
        </authorList>
    </citation>
    <scope>NUCLEOTIDE SEQUENCE</scope>
</reference>
<keyword evidence="4 11" id="KW-0812">Transmembrane</keyword>
<feature type="transmembrane region" description="Helical" evidence="11">
    <location>
        <begin position="518"/>
        <end position="541"/>
    </location>
</feature>
<dbReference type="GO" id="GO:0089718">
    <property type="term" value="P:amino acid import across plasma membrane"/>
    <property type="evidence" value="ECO:0007669"/>
    <property type="project" value="TreeGrafter"/>
</dbReference>
<keyword evidence="8" id="KW-0915">Sodium</keyword>
<feature type="transmembrane region" description="Helical" evidence="11">
    <location>
        <begin position="485"/>
        <end position="506"/>
    </location>
</feature>
<dbReference type="PANTHER" id="PTHR11616">
    <property type="entry name" value="SODIUM/CHLORIDE DEPENDENT TRANSPORTER"/>
    <property type="match status" value="1"/>
</dbReference>
<evidence type="ECO:0000256" key="5">
    <source>
        <dbReference type="ARBA" id="ARBA00022989"/>
    </source>
</evidence>
<feature type="transmembrane region" description="Helical" evidence="11">
    <location>
        <begin position="266"/>
        <end position="291"/>
    </location>
</feature>
<name>A0A0H3YEX8_SCHMD</name>
<dbReference type="EMBL" id="KT163485">
    <property type="protein sequence ID" value="AKN21435.1"/>
    <property type="molecule type" value="mRNA"/>
</dbReference>
<dbReference type="GO" id="GO:0046872">
    <property type="term" value="F:metal ion binding"/>
    <property type="evidence" value="ECO:0007669"/>
    <property type="project" value="UniProtKB-KW"/>
</dbReference>
<keyword evidence="6 11" id="KW-0472">Membrane</keyword>
<feature type="binding site" evidence="8">
    <location>
        <position position="82"/>
    </location>
    <ligand>
        <name>Na(+)</name>
        <dbReference type="ChEBI" id="CHEBI:29101"/>
        <label>1</label>
    </ligand>
</feature>
<evidence type="ECO:0000256" key="1">
    <source>
        <dbReference type="ARBA" id="ARBA00004141"/>
    </source>
</evidence>
<dbReference type="SUPFAM" id="SSF161070">
    <property type="entry name" value="SNF-like"/>
    <property type="match status" value="1"/>
</dbReference>
<dbReference type="PANTHER" id="PTHR11616:SF321">
    <property type="entry name" value="SODIUM-DEPENDENT NUTRIENT AMINO ACID TRANSPORTER 1-RELATED"/>
    <property type="match status" value="1"/>
</dbReference>
<protein>
    <submittedName>
        <fullName evidence="12">Slc6a-15</fullName>
    </submittedName>
</protein>
<dbReference type="PROSITE" id="PS50267">
    <property type="entry name" value="NA_NEUROTRAN_SYMP_3"/>
    <property type="match status" value="1"/>
</dbReference>
<feature type="transmembrane region" description="Helical" evidence="11">
    <location>
        <begin position="347"/>
        <end position="368"/>
    </location>
</feature>
<feature type="binding site" evidence="8">
    <location>
        <position position="422"/>
    </location>
    <ligand>
        <name>Na(+)</name>
        <dbReference type="ChEBI" id="CHEBI:29101"/>
        <label>1</label>
    </ligand>
</feature>
<comment type="similarity">
    <text evidence="2">Belongs to the sodium:neurotransmitter symporter (SNF) (TC 2.A.22) family.</text>
</comment>
<feature type="binding site" evidence="8">
    <location>
        <position position="321"/>
    </location>
    <ligand>
        <name>Na(+)</name>
        <dbReference type="ChEBI" id="CHEBI:29101"/>
        <label>1</label>
    </ligand>
</feature>
<dbReference type="PRINTS" id="PR00176">
    <property type="entry name" value="NANEUSMPORT"/>
</dbReference>
<feature type="transmembrane region" description="Helical" evidence="11">
    <location>
        <begin position="448"/>
        <end position="465"/>
    </location>
</feature>
<dbReference type="GO" id="GO:0015179">
    <property type="term" value="F:L-amino acid transmembrane transporter activity"/>
    <property type="evidence" value="ECO:0007669"/>
    <property type="project" value="TreeGrafter"/>
</dbReference>
<feature type="binding site" evidence="8">
    <location>
        <position position="78"/>
    </location>
    <ligand>
        <name>Na(+)</name>
        <dbReference type="ChEBI" id="CHEBI:29101"/>
        <label>1</label>
    </ligand>
</feature>
<evidence type="ECO:0000313" key="12">
    <source>
        <dbReference type="EMBL" id="AKN21435.1"/>
    </source>
</evidence>
<evidence type="ECO:0000256" key="7">
    <source>
        <dbReference type="ARBA" id="ARBA00023180"/>
    </source>
</evidence>
<organism evidence="12">
    <name type="scientific">Schmidtea mediterranea</name>
    <name type="common">Freshwater planarian flatworm</name>
    <dbReference type="NCBI Taxonomy" id="79327"/>
    <lineage>
        <taxon>Eukaryota</taxon>
        <taxon>Metazoa</taxon>
        <taxon>Spiralia</taxon>
        <taxon>Lophotrochozoa</taxon>
        <taxon>Platyhelminthes</taxon>
        <taxon>Rhabditophora</taxon>
        <taxon>Seriata</taxon>
        <taxon>Tricladida</taxon>
        <taxon>Continenticola</taxon>
        <taxon>Geoplanoidea</taxon>
        <taxon>Dugesiidae</taxon>
        <taxon>Schmidtea</taxon>
    </lineage>
</organism>
<feature type="disulfide bond" evidence="9">
    <location>
        <begin position="180"/>
        <end position="189"/>
    </location>
</feature>
<evidence type="ECO:0000256" key="6">
    <source>
        <dbReference type="ARBA" id="ARBA00023136"/>
    </source>
</evidence>
<sequence length="683" mass="78510">MGKNYLQVEENEDSPPDIIYGSHDDENDLEQHIFVPYFMRNAFDLKRKIAEPIYRSEIERGQWNSEFEYLLSCAGYIVGLGNVWRFPGKVYQGGGGSFLLPYIFFCIVFGCPMLMLETALGQFSSKGIIEAFQICPIFSGLGYTIVIVVFLIATSYSVIIAWCVLYFVSSFNYILPWSVCTNKFNTPLCFGVSETNYSKYNSSYRSSTFEFWNRYVLADERLDGTFVKVTDSIGFPNVPSLLCLFAVLCLASIIIMFGVKVSGKVVYLTVILPYIVIFQFIVLGCSLPGALNGIKFYLYPRLSRLLDPHTYVLAMEQLMFSLSVGAGGLVTMSSYNKFQQNIQRNVFILMSVDFSTSLISGFATFPVLGYMSYRTGKDIEELIVADSSLFFLIFPEVLSTLTSSNAWSILFMFMAFTLGIDSLFVMLEVIITSISDLFPKFQRKKHKIALTVTVGSFVFLGGLIYTTPGGLNWLDILNENCPNFIITAVVFLEVFIMFGIYGHRQFQHDIWLMNGENLGIYWISCFIFFVPLLSIIMWIEVIRHTEVIVRHGENFPRWTFILNWVINILFLSPILIKAIYVVIRNRKRYPSIGIIQILKLCFRPIPIWGPRSKRFWIHSVFYSKKLIKYKDNKRFLSSLTKEENIIKLVKLAQLKIDEEKELKEKKEKEERNEEENEEENGVV</sequence>
<feature type="transmembrane region" description="Helical" evidence="11">
    <location>
        <begin position="238"/>
        <end position="259"/>
    </location>
</feature>
<feature type="transmembrane region" description="Helical" evidence="11">
    <location>
        <begin position="141"/>
        <end position="168"/>
    </location>
</feature>
<dbReference type="GO" id="GO:0005283">
    <property type="term" value="F:amino acid:sodium symporter activity"/>
    <property type="evidence" value="ECO:0007669"/>
    <property type="project" value="TreeGrafter"/>
</dbReference>
<dbReference type="OrthoDB" id="6581954at2759"/>
<feature type="transmembrane region" description="Helical" evidence="11">
    <location>
        <begin position="561"/>
        <end position="583"/>
    </location>
</feature>
<evidence type="ECO:0000256" key="11">
    <source>
        <dbReference type="SAM" id="Phobius"/>
    </source>
</evidence>
<dbReference type="InterPro" id="IPR037272">
    <property type="entry name" value="SNS_sf"/>
</dbReference>
<accession>A0A0H3YEX8</accession>
<feature type="compositionally biased region" description="Acidic residues" evidence="10">
    <location>
        <begin position="672"/>
        <end position="683"/>
    </location>
</feature>
<evidence type="ECO:0000256" key="8">
    <source>
        <dbReference type="PIRSR" id="PIRSR600175-1"/>
    </source>
</evidence>
<dbReference type="GO" id="GO:0005886">
    <property type="term" value="C:plasma membrane"/>
    <property type="evidence" value="ECO:0007669"/>
    <property type="project" value="TreeGrafter"/>
</dbReference>
<evidence type="ECO:0000256" key="9">
    <source>
        <dbReference type="PIRSR" id="PIRSR600175-2"/>
    </source>
</evidence>
<keyword evidence="8" id="KW-0479">Metal-binding</keyword>
<feature type="transmembrane region" description="Helical" evidence="11">
    <location>
        <begin position="99"/>
        <end position="120"/>
    </location>
</feature>
<evidence type="ECO:0000256" key="3">
    <source>
        <dbReference type="ARBA" id="ARBA00022448"/>
    </source>
</evidence>
<evidence type="ECO:0000256" key="4">
    <source>
        <dbReference type="ARBA" id="ARBA00022692"/>
    </source>
</evidence>
<dbReference type="Pfam" id="PF00209">
    <property type="entry name" value="SNF"/>
    <property type="match status" value="1"/>
</dbReference>
<dbReference type="InterPro" id="IPR000175">
    <property type="entry name" value="Na/ntran_symport"/>
</dbReference>
<feature type="binding site" evidence="8">
    <location>
        <position position="418"/>
    </location>
    <ligand>
        <name>Na(+)</name>
        <dbReference type="ChEBI" id="CHEBI:29101"/>
        <label>1</label>
    </ligand>
</feature>
<feature type="transmembrane region" description="Helical" evidence="11">
    <location>
        <begin position="311"/>
        <end position="335"/>
    </location>
</feature>
<gene>
    <name evidence="12" type="primary">slc6a-15</name>
</gene>
<feature type="transmembrane region" description="Helical" evidence="11">
    <location>
        <begin position="406"/>
        <end position="427"/>
    </location>
</feature>
<proteinExistence type="evidence at transcript level"/>
<evidence type="ECO:0000256" key="10">
    <source>
        <dbReference type="SAM" id="MobiDB-lite"/>
    </source>
</evidence>
<dbReference type="AlphaFoldDB" id="A0A0H3YEX8"/>
<dbReference type="NCBIfam" id="NF037979">
    <property type="entry name" value="Na_transp"/>
    <property type="match status" value="1"/>
</dbReference>
<keyword evidence="3" id="KW-0813">Transport</keyword>
<keyword evidence="7" id="KW-0325">Glycoprotein</keyword>
<keyword evidence="5 11" id="KW-1133">Transmembrane helix</keyword>
<feature type="binding site" evidence="8">
    <location>
        <position position="75"/>
    </location>
    <ligand>
        <name>Na(+)</name>
        <dbReference type="ChEBI" id="CHEBI:29101"/>
        <label>1</label>
    </ligand>
</feature>
<comment type="subcellular location">
    <subcellularLocation>
        <location evidence="1">Membrane</location>
        <topology evidence="1">Multi-pass membrane protein</topology>
    </subcellularLocation>
</comment>
<keyword evidence="9" id="KW-1015">Disulfide bond</keyword>
<evidence type="ECO:0000256" key="2">
    <source>
        <dbReference type="ARBA" id="ARBA00006459"/>
    </source>
</evidence>
<feature type="binding site" evidence="8">
    <location>
        <position position="421"/>
    </location>
    <ligand>
        <name>Na(+)</name>
        <dbReference type="ChEBI" id="CHEBI:29101"/>
        <label>1</label>
    </ligand>
</feature>
<feature type="region of interest" description="Disordered" evidence="10">
    <location>
        <begin position="663"/>
        <end position="683"/>
    </location>
</feature>